<keyword evidence="6 9" id="KW-0804">Transcription</keyword>
<dbReference type="SMART" id="SM00399">
    <property type="entry name" value="ZnF_C4"/>
    <property type="match status" value="1"/>
</dbReference>
<organism evidence="13 14">
    <name type="scientific">Pristionchus mayeri</name>
    <dbReference type="NCBI Taxonomy" id="1317129"/>
    <lineage>
        <taxon>Eukaryota</taxon>
        <taxon>Metazoa</taxon>
        <taxon>Ecdysozoa</taxon>
        <taxon>Nematoda</taxon>
        <taxon>Chromadorea</taxon>
        <taxon>Rhabditida</taxon>
        <taxon>Rhabditina</taxon>
        <taxon>Diplogasteromorpha</taxon>
        <taxon>Diplogasteroidea</taxon>
        <taxon>Neodiplogasteridae</taxon>
        <taxon>Pristionchus</taxon>
    </lineage>
</organism>
<dbReference type="GO" id="GO:0003700">
    <property type="term" value="F:DNA-binding transcription factor activity"/>
    <property type="evidence" value="ECO:0007669"/>
    <property type="project" value="InterPro"/>
</dbReference>
<dbReference type="Proteomes" id="UP001328107">
    <property type="component" value="Unassembled WGS sequence"/>
</dbReference>
<feature type="domain" description="Nuclear receptor" evidence="11">
    <location>
        <begin position="2"/>
        <end position="80"/>
    </location>
</feature>
<evidence type="ECO:0000256" key="8">
    <source>
        <dbReference type="ARBA" id="ARBA00023242"/>
    </source>
</evidence>
<name>A0AAN5CLT8_9BILA</name>
<keyword evidence="7 9" id="KW-0675">Receptor</keyword>
<reference evidence="14" key="1">
    <citation type="submission" date="2022-10" db="EMBL/GenBank/DDBJ databases">
        <title>Genome assembly of Pristionchus species.</title>
        <authorList>
            <person name="Yoshida K."/>
            <person name="Sommer R.J."/>
        </authorList>
    </citation>
    <scope>NUCLEOTIDE SEQUENCE [LARGE SCALE GENOMIC DNA]</scope>
    <source>
        <strain evidence="14">RS5460</strain>
    </source>
</reference>
<dbReference type="PANTHER" id="PTHR46011">
    <property type="entry name" value="NUCLEAR HORMONE RECEPTOR FAMILY MEMBER NHR-86-RELATED"/>
    <property type="match status" value="1"/>
</dbReference>
<evidence type="ECO:0000313" key="14">
    <source>
        <dbReference type="Proteomes" id="UP001328107"/>
    </source>
</evidence>
<comment type="subcellular location">
    <subcellularLocation>
        <location evidence="9">Nucleus</location>
    </subcellularLocation>
</comment>
<dbReference type="PANTHER" id="PTHR46011:SF6">
    <property type="entry name" value="HIGH ZINC ACTIVATED NUCLEAR RECEPTOR PROTEIN"/>
    <property type="match status" value="1"/>
</dbReference>
<dbReference type="GO" id="GO:0008270">
    <property type="term" value="F:zinc ion binding"/>
    <property type="evidence" value="ECO:0007669"/>
    <property type="project" value="UniProtKB-KW"/>
</dbReference>
<dbReference type="InterPro" id="IPR001628">
    <property type="entry name" value="Znf_hrmn_rcpt"/>
</dbReference>
<evidence type="ECO:0000256" key="7">
    <source>
        <dbReference type="ARBA" id="ARBA00023170"/>
    </source>
</evidence>
<keyword evidence="1 9" id="KW-0479">Metal-binding</keyword>
<dbReference type="Pfam" id="PF00104">
    <property type="entry name" value="Hormone_recep"/>
    <property type="match status" value="1"/>
</dbReference>
<evidence type="ECO:0000259" key="11">
    <source>
        <dbReference type="PROSITE" id="PS51030"/>
    </source>
</evidence>
<gene>
    <name evidence="13" type="ORF">PMAYCL1PPCAC_16943</name>
</gene>
<dbReference type="AlphaFoldDB" id="A0AAN5CLT8"/>
<feature type="region of interest" description="Disordered" evidence="10">
    <location>
        <begin position="86"/>
        <end position="108"/>
    </location>
</feature>
<dbReference type="InterPro" id="IPR013088">
    <property type="entry name" value="Znf_NHR/GATA"/>
</dbReference>
<evidence type="ECO:0000259" key="12">
    <source>
        <dbReference type="PROSITE" id="PS51843"/>
    </source>
</evidence>
<proteinExistence type="inferred from homology"/>
<dbReference type="InterPro" id="IPR000536">
    <property type="entry name" value="Nucl_hrmn_rcpt_lig-bd"/>
</dbReference>
<keyword evidence="3 9" id="KW-0862">Zinc</keyword>
<evidence type="ECO:0000256" key="5">
    <source>
        <dbReference type="ARBA" id="ARBA00023125"/>
    </source>
</evidence>
<keyword evidence="14" id="KW-1185">Reference proteome</keyword>
<dbReference type="PROSITE" id="PS51030">
    <property type="entry name" value="NUCLEAR_REC_DBD_2"/>
    <property type="match status" value="1"/>
</dbReference>
<evidence type="ECO:0000313" key="13">
    <source>
        <dbReference type="EMBL" id="GMR46748.1"/>
    </source>
</evidence>
<evidence type="ECO:0000256" key="9">
    <source>
        <dbReference type="RuleBase" id="RU004334"/>
    </source>
</evidence>
<dbReference type="SUPFAM" id="SSF48508">
    <property type="entry name" value="Nuclear receptor ligand-binding domain"/>
    <property type="match status" value="1"/>
</dbReference>
<dbReference type="PRINTS" id="PR00047">
    <property type="entry name" value="STROIDFINGER"/>
</dbReference>
<dbReference type="GO" id="GO:0005634">
    <property type="term" value="C:nucleus"/>
    <property type="evidence" value="ECO:0007669"/>
    <property type="project" value="UniProtKB-SubCell"/>
</dbReference>
<keyword evidence="2 9" id="KW-0863">Zinc-finger</keyword>
<dbReference type="InterPro" id="IPR035500">
    <property type="entry name" value="NHR-like_dom_sf"/>
</dbReference>
<dbReference type="PROSITE" id="PS51843">
    <property type="entry name" value="NR_LBD"/>
    <property type="match status" value="1"/>
</dbReference>
<dbReference type="Gene3D" id="3.30.50.10">
    <property type="entry name" value="Erythroid Transcription Factor GATA-1, subunit A"/>
    <property type="match status" value="1"/>
</dbReference>
<accession>A0AAN5CLT8</accession>
<keyword evidence="5 9" id="KW-0238">DNA-binding</keyword>
<dbReference type="SUPFAM" id="SSF57716">
    <property type="entry name" value="Glucocorticoid receptor-like (DNA-binding domain)"/>
    <property type="match status" value="1"/>
</dbReference>
<dbReference type="SMART" id="SM00430">
    <property type="entry name" value="HOLI"/>
    <property type="match status" value="1"/>
</dbReference>
<evidence type="ECO:0000256" key="10">
    <source>
        <dbReference type="SAM" id="MobiDB-lite"/>
    </source>
</evidence>
<evidence type="ECO:0000256" key="3">
    <source>
        <dbReference type="ARBA" id="ARBA00022833"/>
    </source>
</evidence>
<keyword evidence="8 9" id="KW-0539">Nucleus</keyword>
<dbReference type="PROSITE" id="PS00031">
    <property type="entry name" value="NUCLEAR_REC_DBD_1"/>
    <property type="match status" value="1"/>
</dbReference>
<evidence type="ECO:0000256" key="2">
    <source>
        <dbReference type="ARBA" id="ARBA00022771"/>
    </source>
</evidence>
<dbReference type="EMBL" id="BTRK01000004">
    <property type="protein sequence ID" value="GMR46748.1"/>
    <property type="molecule type" value="Genomic_DNA"/>
</dbReference>
<protein>
    <recommendedName>
        <fullName evidence="15">Nuclear receptor</fullName>
    </recommendedName>
</protein>
<evidence type="ECO:0000256" key="6">
    <source>
        <dbReference type="ARBA" id="ARBA00023163"/>
    </source>
</evidence>
<evidence type="ECO:0008006" key="15">
    <source>
        <dbReference type="Google" id="ProtNLM"/>
    </source>
</evidence>
<keyword evidence="4 9" id="KW-0805">Transcription regulation</keyword>
<comment type="caution">
    <text evidence="13">The sequence shown here is derived from an EMBL/GenBank/DDBJ whole genome shotgun (WGS) entry which is preliminary data.</text>
</comment>
<feature type="domain" description="NR LBD" evidence="12">
    <location>
        <begin position="118"/>
        <end position="371"/>
    </location>
</feature>
<evidence type="ECO:0000256" key="1">
    <source>
        <dbReference type="ARBA" id="ARBA00022723"/>
    </source>
</evidence>
<feature type="compositionally biased region" description="Polar residues" evidence="10">
    <location>
        <begin position="96"/>
        <end position="108"/>
    </location>
</feature>
<dbReference type="Gene3D" id="1.10.565.10">
    <property type="entry name" value="Retinoid X Receptor"/>
    <property type="match status" value="1"/>
</dbReference>
<dbReference type="Pfam" id="PF00105">
    <property type="entry name" value="zf-C4"/>
    <property type="match status" value="1"/>
</dbReference>
<evidence type="ECO:0000256" key="4">
    <source>
        <dbReference type="ARBA" id="ARBA00023015"/>
    </source>
</evidence>
<dbReference type="GO" id="GO:0043565">
    <property type="term" value="F:sequence-specific DNA binding"/>
    <property type="evidence" value="ECO:0007669"/>
    <property type="project" value="InterPro"/>
</dbReference>
<comment type="similarity">
    <text evidence="9">Belongs to the nuclear hormone receptor family.</text>
</comment>
<sequence length="371" mass="43081">MPRPCLICTAPFDVIHFNVEACRACAEFFKRTVMSGRTYICRQGDRKCTITRSDSGKFMCRSCRYDKCVEIGMEYALPRRKLKRKKDGAVEENAAENPSTSVSPNTSETVQTPLLDRIGESLKEYYSRKLEKEYEYVAQQKLPRMPDHEELYVGNFNTFSDCFRLAVKESTVILKAFEEFESFPIDIRVTIYKNYASKFGFIECVYFTAKHFDQPTHQMLSLITCVEFAKLDQWIIEEKSTVKKNAIQSTVKGFGQDYSNLMGPMMKVEKLSEREFYALSGLCYCDVEALQLPDEIIKTAEITRAQIYEELQDYYQNELKLSDYSKRIGDLMTFIHGAREAELLTNEAIRTYATMYGLNAEDRLFREFFSD</sequence>